<evidence type="ECO:0000256" key="1">
    <source>
        <dbReference type="ARBA" id="ARBA00004123"/>
    </source>
</evidence>
<evidence type="ECO:0000313" key="10">
    <source>
        <dbReference type="Proteomes" id="UP000053411"/>
    </source>
</evidence>
<dbReference type="InterPro" id="IPR001138">
    <property type="entry name" value="Zn2Cys6_DnaBD"/>
</dbReference>
<dbReference type="GO" id="GO:0006351">
    <property type="term" value="P:DNA-templated transcription"/>
    <property type="evidence" value="ECO:0007669"/>
    <property type="project" value="InterPro"/>
</dbReference>
<keyword evidence="4" id="KW-0238">DNA-binding</keyword>
<accession>A0A0D2KQH5</accession>
<keyword evidence="5" id="KW-0804">Transcription</keyword>
<sequence length="659" mass="73938">MSTEHLDVADDGLGMPPSKRPRLLSKACETCKQKKTRCDSARPYCGTCRRMGSQCEYREKGQPGLRPGYGKAIEQRLSLVETTMDKMNQSIQDILTHIRPEFTLTGTANTAVSNVDPNSAANPSTTWTAGDSSSQTWQQAQQLSDIASFATLSPMIDRMPASMPQLQDMAPGLPPASVMQELVELFFELVHPWMPIFCRLNFTTNMFAPERQVLLHAIVAVTFRFWKKPIPTPKEREDLVKISREQLLLKTIDACSLISTQALALMALDSLGQGPGPRTWNAMSMLVAASRHLGLAKSPSPTTPETTTPLVRNEDDDDGAGVSNIAVEEKRRLFWIIYSLDRFSSASHGQPGGIDAKNIRLPYPASDEDWGQYTTPEWFQAVPQAKLTHAQCSSSLWHHNIDVLAMMDRSNQLLIKPLDLTLPAHCQEWQSIFRRLDITMSTWFENLPIEAREPPATFDPMWIMLHATFQLINIRMYTVAAFPSTTSNYLRPSSSARVRCRQSVKAVATLASSLGPVELDQLNPMFAFVVWVASRSLIILWTMGYETNYESIPPDLEPLLSVLRHMATRWPCAQRYADIIQLILDTKNNPDGPTGIDIFNDTRRTSYGLQNLLGTLIAPRTQEVFLNSFDFLDMALPDFNDFGTSRMRIFGPESDGDWL</sequence>
<protein>
    <recommendedName>
        <fullName evidence="8">Zn(2)-C6 fungal-type domain-containing protein</fullName>
    </recommendedName>
</protein>
<keyword evidence="2" id="KW-0479">Metal-binding</keyword>
<dbReference type="GO" id="GO:0003677">
    <property type="term" value="F:DNA binding"/>
    <property type="evidence" value="ECO:0007669"/>
    <property type="project" value="UniProtKB-KW"/>
</dbReference>
<feature type="region of interest" description="Disordered" evidence="7">
    <location>
        <begin position="296"/>
        <end position="321"/>
    </location>
</feature>
<evidence type="ECO:0000256" key="4">
    <source>
        <dbReference type="ARBA" id="ARBA00023125"/>
    </source>
</evidence>
<dbReference type="GeneID" id="27711125"/>
<keyword evidence="6" id="KW-0539">Nucleus</keyword>
<dbReference type="CDD" id="cd00067">
    <property type="entry name" value="GAL4"/>
    <property type="match status" value="1"/>
</dbReference>
<dbReference type="InterPro" id="IPR050815">
    <property type="entry name" value="TF_fung"/>
</dbReference>
<keyword evidence="3" id="KW-0805">Transcription regulation</keyword>
<dbReference type="Pfam" id="PF04082">
    <property type="entry name" value="Fungal_trans"/>
    <property type="match status" value="1"/>
</dbReference>
<dbReference type="Proteomes" id="UP000053411">
    <property type="component" value="Unassembled WGS sequence"/>
</dbReference>
<dbReference type="EMBL" id="KN848070">
    <property type="protein sequence ID" value="KIX98918.1"/>
    <property type="molecule type" value="Genomic_DNA"/>
</dbReference>
<dbReference type="InterPro" id="IPR007219">
    <property type="entry name" value="XnlR_reg_dom"/>
</dbReference>
<dbReference type="GO" id="GO:0008270">
    <property type="term" value="F:zinc ion binding"/>
    <property type="evidence" value="ECO:0007669"/>
    <property type="project" value="InterPro"/>
</dbReference>
<evidence type="ECO:0000256" key="3">
    <source>
        <dbReference type="ARBA" id="ARBA00023015"/>
    </source>
</evidence>
<dbReference type="SMART" id="SM00066">
    <property type="entry name" value="GAL4"/>
    <property type="match status" value="1"/>
</dbReference>
<evidence type="ECO:0000256" key="7">
    <source>
        <dbReference type="SAM" id="MobiDB-lite"/>
    </source>
</evidence>
<name>A0A0D2KQH5_9EURO</name>
<dbReference type="PROSITE" id="PS50048">
    <property type="entry name" value="ZN2_CY6_FUNGAL_2"/>
    <property type="match status" value="1"/>
</dbReference>
<evidence type="ECO:0000256" key="6">
    <source>
        <dbReference type="ARBA" id="ARBA00023242"/>
    </source>
</evidence>
<dbReference type="RefSeq" id="XP_016633041.1">
    <property type="nucleotide sequence ID" value="XM_016775882.1"/>
</dbReference>
<dbReference type="AlphaFoldDB" id="A0A0D2KQH5"/>
<dbReference type="PANTHER" id="PTHR47338:SF20">
    <property type="entry name" value="ZN(II)2CYS6 TRANSCRIPTION FACTOR (EUROFUNG)"/>
    <property type="match status" value="1"/>
</dbReference>
<comment type="subcellular location">
    <subcellularLocation>
        <location evidence="1">Nucleus</location>
    </subcellularLocation>
</comment>
<dbReference type="GO" id="GO:0000981">
    <property type="term" value="F:DNA-binding transcription factor activity, RNA polymerase II-specific"/>
    <property type="evidence" value="ECO:0007669"/>
    <property type="project" value="InterPro"/>
</dbReference>
<evidence type="ECO:0000256" key="5">
    <source>
        <dbReference type="ARBA" id="ARBA00023163"/>
    </source>
</evidence>
<dbReference type="PANTHER" id="PTHR47338">
    <property type="entry name" value="ZN(II)2CYS6 TRANSCRIPTION FACTOR (EUROFUNG)-RELATED"/>
    <property type="match status" value="1"/>
</dbReference>
<feature type="domain" description="Zn(2)-C6 fungal-type" evidence="8">
    <location>
        <begin position="27"/>
        <end position="57"/>
    </location>
</feature>
<dbReference type="VEuPathDB" id="FungiDB:Z520_05379"/>
<dbReference type="SMART" id="SM00906">
    <property type="entry name" value="Fungal_trans"/>
    <property type="match status" value="1"/>
</dbReference>
<evidence type="ECO:0000313" key="9">
    <source>
        <dbReference type="EMBL" id="KIX98918.1"/>
    </source>
</evidence>
<organism evidence="9 10">
    <name type="scientific">Fonsecaea multimorphosa CBS 102226</name>
    <dbReference type="NCBI Taxonomy" id="1442371"/>
    <lineage>
        <taxon>Eukaryota</taxon>
        <taxon>Fungi</taxon>
        <taxon>Dikarya</taxon>
        <taxon>Ascomycota</taxon>
        <taxon>Pezizomycotina</taxon>
        <taxon>Eurotiomycetes</taxon>
        <taxon>Chaetothyriomycetidae</taxon>
        <taxon>Chaetothyriales</taxon>
        <taxon>Herpotrichiellaceae</taxon>
        <taxon>Fonsecaea</taxon>
    </lineage>
</organism>
<proteinExistence type="predicted"/>
<dbReference type="Gene3D" id="4.10.240.10">
    <property type="entry name" value="Zn(2)-C6 fungal-type DNA-binding domain"/>
    <property type="match status" value="1"/>
</dbReference>
<dbReference type="CDD" id="cd12148">
    <property type="entry name" value="fungal_TF_MHR"/>
    <property type="match status" value="1"/>
</dbReference>
<keyword evidence="10" id="KW-1185">Reference proteome</keyword>
<dbReference type="OrthoDB" id="4456959at2759"/>
<dbReference type="PROSITE" id="PS00463">
    <property type="entry name" value="ZN2_CY6_FUNGAL_1"/>
    <property type="match status" value="1"/>
</dbReference>
<evidence type="ECO:0000259" key="8">
    <source>
        <dbReference type="PROSITE" id="PS50048"/>
    </source>
</evidence>
<gene>
    <name evidence="9" type="ORF">Z520_05379</name>
</gene>
<dbReference type="SUPFAM" id="SSF57701">
    <property type="entry name" value="Zn2/Cys6 DNA-binding domain"/>
    <property type="match status" value="1"/>
</dbReference>
<feature type="compositionally biased region" description="Low complexity" evidence="7">
    <location>
        <begin position="298"/>
        <end position="309"/>
    </location>
</feature>
<dbReference type="Pfam" id="PF00172">
    <property type="entry name" value="Zn_clus"/>
    <property type="match status" value="1"/>
</dbReference>
<reference evidence="9 10" key="1">
    <citation type="submission" date="2015-01" db="EMBL/GenBank/DDBJ databases">
        <title>The Genome Sequence of Fonsecaea multimorphosa CBS 102226.</title>
        <authorList>
            <consortium name="The Broad Institute Genomics Platform"/>
            <person name="Cuomo C."/>
            <person name="de Hoog S."/>
            <person name="Gorbushina A."/>
            <person name="Stielow B."/>
            <person name="Teixiera M."/>
            <person name="Abouelleil A."/>
            <person name="Chapman S.B."/>
            <person name="Priest M."/>
            <person name="Young S.K."/>
            <person name="Wortman J."/>
            <person name="Nusbaum C."/>
            <person name="Birren B."/>
        </authorList>
    </citation>
    <scope>NUCLEOTIDE SEQUENCE [LARGE SCALE GENOMIC DNA]</scope>
    <source>
        <strain evidence="9 10">CBS 102226</strain>
    </source>
</reference>
<dbReference type="GO" id="GO:0005634">
    <property type="term" value="C:nucleus"/>
    <property type="evidence" value="ECO:0007669"/>
    <property type="project" value="UniProtKB-SubCell"/>
</dbReference>
<evidence type="ECO:0000256" key="2">
    <source>
        <dbReference type="ARBA" id="ARBA00022723"/>
    </source>
</evidence>
<dbReference type="InterPro" id="IPR036864">
    <property type="entry name" value="Zn2-C6_fun-type_DNA-bd_sf"/>
</dbReference>